<evidence type="ECO:0000256" key="2">
    <source>
        <dbReference type="ARBA" id="ARBA00008107"/>
    </source>
</evidence>
<evidence type="ECO:0000256" key="1">
    <source>
        <dbReference type="ARBA" id="ARBA00004496"/>
    </source>
</evidence>
<reference evidence="10" key="2">
    <citation type="submission" date="2020-01" db="EMBL/GenBank/DDBJ databases">
        <authorList>
            <person name="Campanaro S."/>
        </authorList>
    </citation>
    <scope>NUCLEOTIDE SEQUENCE</scope>
    <source>
        <strain evidence="10">AS06rmzACSIP_7</strain>
    </source>
</reference>
<organism evidence="10 11">
    <name type="scientific">Syntrophorhabdus aromaticivorans</name>
    <dbReference type="NCBI Taxonomy" id="328301"/>
    <lineage>
        <taxon>Bacteria</taxon>
        <taxon>Pseudomonadati</taxon>
        <taxon>Thermodesulfobacteriota</taxon>
        <taxon>Syntrophorhabdia</taxon>
        <taxon>Syntrophorhabdales</taxon>
        <taxon>Syntrophorhabdaceae</taxon>
        <taxon>Syntrophorhabdus</taxon>
    </lineage>
</organism>
<dbReference type="FunFam" id="1.20.58.220:FF:000004">
    <property type="entry name" value="Phosphate-specific transport system accessory protein PhoU"/>
    <property type="match status" value="1"/>
</dbReference>
<evidence type="ECO:0000256" key="8">
    <source>
        <dbReference type="PIRNR" id="PIRNR003107"/>
    </source>
</evidence>
<dbReference type="PANTHER" id="PTHR42930:SF3">
    <property type="entry name" value="PHOSPHATE-SPECIFIC TRANSPORT SYSTEM ACCESSORY PROTEIN PHOU"/>
    <property type="match status" value="1"/>
</dbReference>
<feature type="domain" description="PhoU" evidence="9">
    <location>
        <begin position="24"/>
        <end position="108"/>
    </location>
</feature>
<dbReference type="GO" id="GO:0045936">
    <property type="term" value="P:negative regulation of phosphate metabolic process"/>
    <property type="evidence" value="ECO:0007669"/>
    <property type="project" value="InterPro"/>
</dbReference>
<protein>
    <recommendedName>
        <fullName evidence="8">Phosphate-specific transport system accessory protein PhoU</fullName>
    </recommendedName>
</protein>
<dbReference type="PIRSF" id="PIRSF003107">
    <property type="entry name" value="PhoU"/>
    <property type="match status" value="1"/>
</dbReference>
<evidence type="ECO:0000256" key="5">
    <source>
        <dbReference type="ARBA" id="ARBA00022490"/>
    </source>
</evidence>
<sequence>MEGHIYRAFDLELKELKEKLLYEGGLVERAIQDAIKALLERTSDLAQKVIEDDDSIDSLEVEIDAFCLKLLALRQPAARDLRFITTAIQINYDLERIGDMAVNICERVLELNEEPQLKPYIDLPTMAGIVQMMVKESLDAFVKEDVQLALKVMREDAKVDDYLDQIFRELLTYMIEEPKTISRATRLLFISKYLERMGDHAVSIAELVIFMVEGKIIRHLRPPREEQHTDE</sequence>
<dbReference type="Pfam" id="PF01895">
    <property type="entry name" value="PhoU"/>
    <property type="match status" value="2"/>
</dbReference>
<dbReference type="AlphaFoldDB" id="A0A971M1E2"/>
<dbReference type="GO" id="GO:0005737">
    <property type="term" value="C:cytoplasm"/>
    <property type="evidence" value="ECO:0007669"/>
    <property type="project" value="UniProtKB-SubCell"/>
</dbReference>
<accession>A0A971M1E2</accession>
<comment type="similarity">
    <text evidence="2 8">Belongs to the PhoU family.</text>
</comment>
<evidence type="ECO:0000313" key="11">
    <source>
        <dbReference type="Proteomes" id="UP000777265"/>
    </source>
</evidence>
<reference evidence="10" key="1">
    <citation type="journal article" date="2020" name="Biotechnol. Biofuels">
        <title>New insights from the biogas microbiome by comprehensive genome-resolved metagenomics of nearly 1600 species originating from multiple anaerobic digesters.</title>
        <authorList>
            <person name="Campanaro S."/>
            <person name="Treu L."/>
            <person name="Rodriguez-R L.M."/>
            <person name="Kovalovszki A."/>
            <person name="Ziels R.M."/>
            <person name="Maus I."/>
            <person name="Zhu X."/>
            <person name="Kougias P.G."/>
            <person name="Basile A."/>
            <person name="Luo G."/>
            <person name="Schluter A."/>
            <person name="Konstantinidis K.T."/>
            <person name="Angelidaki I."/>
        </authorList>
    </citation>
    <scope>NUCLEOTIDE SEQUENCE</scope>
    <source>
        <strain evidence="10">AS06rmzACSIP_7</strain>
    </source>
</reference>
<evidence type="ECO:0000259" key="9">
    <source>
        <dbReference type="Pfam" id="PF01895"/>
    </source>
</evidence>
<comment type="subcellular location">
    <subcellularLocation>
        <location evidence="1 8">Cytoplasm</location>
    </subcellularLocation>
</comment>
<keyword evidence="4 8" id="KW-0813">Transport</keyword>
<comment type="function">
    <text evidence="7 8">Plays a role in the regulation of phosphate uptake.</text>
</comment>
<dbReference type="Gene3D" id="1.20.58.220">
    <property type="entry name" value="Phosphate transport system protein phou homolog 2, domain 2"/>
    <property type="match status" value="2"/>
</dbReference>
<evidence type="ECO:0000256" key="4">
    <source>
        <dbReference type="ARBA" id="ARBA00022448"/>
    </source>
</evidence>
<dbReference type="EMBL" id="JAAYEE010000040">
    <property type="protein sequence ID" value="NLW34332.1"/>
    <property type="molecule type" value="Genomic_DNA"/>
</dbReference>
<dbReference type="InterPro" id="IPR038078">
    <property type="entry name" value="PhoU-like_sf"/>
</dbReference>
<dbReference type="Proteomes" id="UP000777265">
    <property type="component" value="Unassembled WGS sequence"/>
</dbReference>
<dbReference type="GO" id="GO:0030643">
    <property type="term" value="P:intracellular phosphate ion homeostasis"/>
    <property type="evidence" value="ECO:0007669"/>
    <property type="project" value="InterPro"/>
</dbReference>
<comment type="subunit">
    <text evidence="3 8">Homodimer.</text>
</comment>
<gene>
    <name evidence="10" type="primary">phoU</name>
    <name evidence="10" type="ORF">GXY80_02465</name>
</gene>
<evidence type="ECO:0000313" key="10">
    <source>
        <dbReference type="EMBL" id="NLW34332.1"/>
    </source>
</evidence>
<evidence type="ECO:0000256" key="6">
    <source>
        <dbReference type="ARBA" id="ARBA00022592"/>
    </source>
</evidence>
<dbReference type="InterPro" id="IPR026022">
    <property type="entry name" value="PhoU_dom"/>
</dbReference>
<keyword evidence="6 8" id="KW-0592">Phosphate transport</keyword>
<comment type="caution">
    <text evidence="10">The sequence shown here is derived from an EMBL/GenBank/DDBJ whole genome shotgun (WGS) entry which is preliminary data.</text>
</comment>
<dbReference type="NCBIfam" id="TIGR02135">
    <property type="entry name" value="phoU_full"/>
    <property type="match status" value="1"/>
</dbReference>
<dbReference type="SUPFAM" id="SSF109755">
    <property type="entry name" value="PhoU-like"/>
    <property type="match status" value="1"/>
</dbReference>
<dbReference type="InterPro" id="IPR028366">
    <property type="entry name" value="PhoU"/>
</dbReference>
<keyword evidence="5 8" id="KW-0963">Cytoplasm</keyword>
<name>A0A971M1E2_9BACT</name>
<evidence type="ECO:0000256" key="3">
    <source>
        <dbReference type="ARBA" id="ARBA00011738"/>
    </source>
</evidence>
<evidence type="ECO:0000256" key="7">
    <source>
        <dbReference type="ARBA" id="ARBA00056181"/>
    </source>
</evidence>
<feature type="domain" description="PhoU" evidence="9">
    <location>
        <begin position="124"/>
        <end position="208"/>
    </location>
</feature>
<dbReference type="PANTHER" id="PTHR42930">
    <property type="entry name" value="PHOSPHATE-SPECIFIC TRANSPORT SYSTEM ACCESSORY PROTEIN PHOU"/>
    <property type="match status" value="1"/>
</dbReference>
<dbReference type="GO" id="GO:0006817">
    <property type="term" value="P:phosphate ion transport"/>
    <property type="evidence" value="ECO:0007669"/>
    <property type="project" value="UniProtKB-KW"/>
</dbReference>
<proteinExistence type="inferred from homology"/>